<evidence type="ECO:0000256" key="3">
    <source>
        <dbReference type="ARBA" id="ARBA00010886"/>
    </source>
</evidence>
<keyword evidence="11" id="KW-0677">Repeat</keyword>
<evidence type="ECO:0000256" key="8">
    <source>
        <dbReference type="ARBA" id="ARBA00022618"/>
    </source>
</evidence>
<dbReference type="GO" id="GO:0005813">
    <property type="term" value="C:centrosome"/>
    <property type="evidence" value="ECO:0007669"/>
    <property type="project" value="TreeGrafter"/>
</dbReference>
<evidence type="ECO:0000256" key="1">
    <source>
        <dbReference type="ARBA" id="ARBA00001946"/>
    </source>
</evidence>
<feature type="repeat" description="RCC1" evidence="24">
    <location>
        <begin position="649"/>
        <end position="706"/>
    </location>
</feature>
<dbReference type="Ensembl" id="ENSAZOT00000008769.1">
    <property type="protein sequence ID" value="ENSAZOP00000008233.1"/>
    <property type="gene ID" value="ENSAZOG00000003702.1"/>
</dbReference>
<sequence length="945" mass="103639">MSLAQYERHCDSISSDFGSESSGRAGSRGGGGVPGEQEELHYIPIRILGRGAFGEATLYRRTEDDSLVVWKEVDLTRLSEKERRDALNEIVILALLQHENIIAYYNHFMDNTTLLIELEYCNGGNLYDKILRQKDKLFEEEMVLWYLFQIASAVSCIHRAGILHRDIKTLNIFLTKANLIKLGDYGLAKKLNSEYSMAETLVGTPYYMSPELCQGVKYNFKSDIWAVGCVIFELLTLKRTFDATNPLNLCVKIVQGNRAMEVDSTVYSRELIQMVHSCLDQVGEILVNFQTPLEMEEKVTLLNGPNKRPRSSTMNEAPIAVVTSRTSEVYVWGGGKSTPQKLDAIKSGCSARQVCAGNTHFAVVTVEKELYTWVNMQGGTKLHGQLGHGDRASYRQPKHVEKLQGKAIRQVSCGDDFTVCITDEGQVYAFGSDYYGCIGVDKAHGSEVLEPLQLDFFLTNPVEQVSCGDNHVAVLTRNREVYTWGCGEYGRLGLDSEEDHYTPQKVDVPKTLTIVSVHCGCDGTFLLTQTGKVLACGLNEFNKLGLNQCTSGIINHDTYCEVPYATSLTLAKQLSFYKIRTISPGKTHTASIDERGRLLTFGSNKCGQLGVGDYKKHLGINLLAGPLGGKQVIRVSCGDEFTIAATDDNHIFAWGNGGNGRLAMTPTERAHGSDICTSWPRPIFGSLHHVPDLSCRGWHTIIVVEKVLNSKTIRSNSSGLSIGTALISASPLLRIGFGTGGISCTTGGGEEEENEREAETPDPSGGFRGTMEADRGLGGWISTTEAKGGNSGDSSSCPGWLRKELENAEFIPMPDSPFPMSMASSEPEKETLPYQELQGLKVPSLPNPAVPPAAGCMCSALQAEVAHLRGLVLQCLDDQKKLQQETLRLSAQLQRFCRGTEGMQQVEVHSKGTQTAKEEPEVDPKPDLDSDSWCLLGTDSCRSSL</sequence>
<keyword evidence="9" id="KW-0808">Transferase</keyword>
<evidence type="ECO:0000256" key="19">
    <source>
        <dbReference type="ARBA" id="ARBA00048659"/>
    </source>
</evidence>
<dbReference type="CDD" id="cd08221">
    <property type="entry name" value="STKc_Nek9"/>
    <property type="match status" value="1"/>
</dbReference>
<feature type="region of interest" description="Disordered" evidence="25">
    <location>
        <begin position="904"/>
        <end position="931"/>
    </location>
</feature>
<keyword evidence="18" id="KW-0131">Cell cycle</keyword>
<evidence type="ECO:0000256" key="22">
    <source>
        <dbReference type="ARBA" id="ARBA00078241"/>
    </source>
</evidence>
<dbReference type="InterPro" id="IPR000408">
    <property type="entry name" value="Reg_chr_condens"/>
</dbReference>
<dbReference type="GO" id="GO:0051301">
    <property type="term" value="P:cell division"/>
    <property type="evidence" value="ECO:0007669"/>
    <property type="project" value="UniProtKB-KW"/>
</dbReference>
<dbReference type="InterPro" id="IPR051997">
    <property type="entry name" value="STK_NEK"/>
</dbReference>
<feature type="region of interest" description="Disordered" evidence="25">
    <location>
        <begin position="743"/>
        <end position="768"/>
    </location>
</feature>
<dbReference type="InterPro" id="IPR000719">
    <property type="entry name" value="Prot_kinase_dom"/>
</dbReference>
<dbReference type="AlphaFoldDB" id="A0A8B9UHM0"/>
<comment type="subcellular location">
    <subcellularLocation>
        <location evidence="2">Cytoplasm</location>
    </subcellularLocation>
</comment>
<evidence type="ECO:0000256" key="18">
    <source>
        <dbReference type="ARBA" id="ARBA00023306"/>
    </source>
</evidence>
<dbReference type="InterPro" id="IPR009091">
    <property type="entry name" value="RCC1/BLIP-II"/>
</dbReference>
<dbReference type="FunFam" id="1.10.510.10:FF:000602">
    <property type="entry name" value="serine/threonine-protein kinase Nek9"/>
    <property type="match status" value="1"/>
</dbReference>
<keyword evidence="17" id="KW-0175">Coiled coil</keyword>
<evidence type="ECO:0000256" key="20">
    <source>
        <dbReference type="ARBA" id="ARBA00048977"/>
    </source>
</evidence>
<evidence type="ECO:0000256" key="4">
    <source>
        <dbReference type="ARBA" id="ARBA00012513"/>
    </source>
</evidence>
<dbReference type="FunFam" id="2.130.10.30:FF:000118">
    <property type="match status" value="1"/>
</dbReference>
<dbReference type="GO" id="GO:0004674">
    <property type="term" value="F:protein serine/threonine kinase activity"/>
    <property type="evidence" value="ECO:0007669"/>
    <property type="project" value="UniProtKB-KW"/>
</dbReference>
<dbReference type="PROSITE" id="PS50012">
    <property type="entry name" value="RCC1_3"/>
    <property type="match status" value="6"/>
</dbReference>
<dbReference type="FunFam" id="2.130.10.30:FF:000021">
    <property type="entry name" value="serine/threonine-protein kinase Nek9 isoform X2"/>
    <property type="match status" value="1"/>
</dbReference>
<dbReference type="Gene3D" id="1.10.510.10">
    <property type="entry name" value="Transferase(Phosphotransferase) domain 1"/>
    <property type="match status" value="1"/>
</dbReference>
<feature type="domain" description="Protein kinase" evidence="26">
    <location>
        <begin position="42"/>
        <end position="320"/>
    </location>
</feature>
<evidence type="ECO:0000256" key="24">
    <source>
        <dbReference type="PROSITE-ProRule" id="PRU00235"/>
    </source>
</evidence>
<dbReference type="PROSITE" id="PS50011">
    <property type="entry name" value="PROTEIN_KINASE_DOM"/>
    <property type="match status" value="1"/>
</dbReference>
<comment type="similarity">
    <text evidence="3">Belongs to the protein kinase superfamily. NEK Ser/Thr protein kinase family. NIMA subfamily.</text>
</comment>
<feature type="repeat" description="RCC1" evidence="24">
    <location>
        <begin position="479"/>
        <end position="530"/>
    </location>
</feature>
<evidence type="ECO:0000256" key="6">
    <source>
        <dbReference type="ARBA" id="ARBA00022527"/>
    </source>
</evidence>
<comment type="cofactor">
    <cofactor evidence="1">
        <name>Mg(2+)</name>
        <dbReference type="ChEBI" id="CHEBI:18420"/>
    </cofactor>
</comment>
<dbReference type="InterPro" id="IPR058923">
    <property type="entry name" value="RCC1-like_dom"/>
</dbReference>
<feature type="compositionally biased region" description="Basic and acidic residues" evidence="25">
    <location>
        <begin position="916"/>
        <end position="928"/>
    </location>
</feature>
<dbReference type="GO" id="GO:0005524">
    <property type="term" value="F:ATP binding"/>
    <property type="evidence" value="ECO:0007669"/>
    <property type="project" value="UniProtKB-KW"/>
</dbReference>
<keyword evidence="28" id="KW-1185">Reference proteome</keyword>
<keyword evidence="14" id="KW-0418">Kinase</keyword>
<proteinExistence type="inferred from homology"/>
<evidence type="ECO:0000256" key="9">
    <source>
        <dbReference type="ARBA" id="ARBA00022679"/>
    </source>
</evidence>
<feature type="repeat" description="RCC1" evidence="24">
    <location>
        <begin position="425"/>
        <end position="478"/>
    </location>
</feature>
<evidence type="ECO:0000313" key="27">
    <source>
        <dbReference type="Ensembl" id="ENSAZOP00000008233.1"/>
    </source>
</evidence>
<keyword evidence="10" id="KW-0479">Metal-binding</keyword>
<evidence type="ECO:0000256" key="17">
    <source>
        <dbReference type="ARBA" id="ARBA00023054"/>
    </source>
</evidence>
<dbReference type="GO" id="GO:0005737">
    <property type="term" value="C:cytoplasm"/>
    <property type="evidence" value="ECO:0007669"/>
    <property type="project" value="UniProtKB-SubCell"/>
</dbReference>
<dbReference type="PANTHER" id="PTHR44535:SF1">
    <property type="entry name" value="SERINE_THREONINE-PROTEIN KINASE NEK9"/>
    <property type="match status" value="1"/>
</dbReference>
<feature type="repeat" description="RCC1" evidence="24">
    <location>
        <begin position="531"/>
        <end position="595"/>
    </location>
</feature>
<dbReference type="GO" id="GO:0046872">
    <property type="term" value="F:metal ion binding"/>
    <property type="evidence" value="ECO:0007669"/>
    <property type="project" value="UniProtKB-KW"/>
</dbReference>
<keyword evidence="13" id="KW-0498">Mitosis</keyword>
<dbReference type="GO" id="GO:0019901">
    <property type="term" value="F:protein kinase binding"/>
    <property type="evidence" value="ECO:0007669"/>
    <property type="project" value="TreeGrafter"/>
</dbReference>
<evidence type="ECO:0000256" key="7">
    <source>
        <dbReference type="ARBA" id="ARBA00022553"/>
    </source>
</evidence>
<accession>A0A8B9UHM0</accession>
<organism evidence="27 28">
    <name type="scientific">Anas zonorhyncha</name>
    <name type="common">Eastern spot-billed duck</name>
    <dbReference type="NCBI Taxonomy" id="75864"/>
    <lineage>
        <taxon>Eukaryota</taxon>
        <taxon>Metazoa</taxon>
        <taxon>Chordata</taxon>
        <taxon>Craniata</taxon>
        <taxon>Vertebrata</taxon>
        <taxon>Euteleostomi</taxon>
        <taxon>Archelosauria</taxon>
        <taxon>Archosauria</taxon>
        <taxon>Dinosauria</taxon>
        <taxon>Saurischia</taxon>
        <taxon>Theropoda</taxon>
        <taxon>Coelurosauria</taxon>
        <taxon>Aves</taxon>
        <taxon>Neognathae</taxon>
        <taxon>Galloanserae</taxon>
        <taxon>Anseriformes</taxon>
        <taxon>Anatidae</taxon>
        <taxon>Anatinae</taxon>
        <taxon>Anas</taxon>
    </lineage>
</organism>
<evidence type="ECO:0000256" key="16">
    <source>
        <dbReference type="ARBA" id="ARBA00022842"/>
    </source>
</evidence>
<reference evidence="27" key="1">
    <citation type="submission" date="2025-08" db="UniProtKB">
        <authorList>
            <consortium name="Ensembl"/>
        </authorList>
    </citation>
    <scope>IDENTIFICATION</scope>
</reference>
<evidence type="ECO:0000256" key="14">
    <source>
        <dbReference type="ARBA" id="ARBA00022777"/>
    </source>
</evidence>
<evidence type="ECO:0000256" key="13">
    <source>
        <dbReference type="ARBA" id="ARBA00022776"/>
    </source>
</evidence>
<evidence type="ECO:0000256" key="23">
    <source>
        <dbReference type="ARBA" id="ARBA00082685"/>
    </source>
</evidence>
<evidence type="ECO:0000256" key="5">
    <source>
        <dbReference type="ARBA" id="ARBA00022490"/>
    </source>
</evidence>
<dbReference type="SUPFAM" id="SSF56112">
    <property type="entry name" value="Protein kinase-like (PK-like)"/>
    <property type="match status" value="1"/>
</dbReference>
<dbReference type="SMART" id="SM00220">
    <property type="entry name" value="S_TKc"/>
    <property type="match status" value="1"/>
</dbReference>
<keyword evidence="7" id="KW-0597">Phosphoprotein</keyword>
<evidence type="ECO:0000256" key="25">
    <source>
        <dbReference type="SAM" id="MobiDB-lite"/>
    </source>
</evidence>
<evidence type="ECO:0000256" key="15">
    <source>
        <dbReference type="ARBA" id="ARBA00022840"/>
    </source>
</evidence>
<keyword evidence="5" id="KW-0963">Cytoplasm</keyword>
<dbReference type="Proteomes" id="UP000694549">
    <property type="component" value="Unplaced"/>
</dbReference>
<dbReference type="InterPro" id="IPR011009">
    <property type="entry name" value="Kinase-like_dom_sf"/>
</dbReference>
<protein>
    <recommendedName>
        <fullName evidence="21">Serine/threonine-protein kinase Nek9</fullName>
        <ecNumber evidence="4">2.7.11.1</ecNumber>
    </recommendedName>
    <alternativeName>
        <fullName evidence="22">Nercc1 kinase</fullName>
    </alternativeName>
    <alternativeName>
        <fullName evidence="23">Never in mitosis A-related kinase 9</fullName>
    </alternativeName>
</protein>
<feature type="region of interest" description="Disordered" evidence="25">
    <location>
        <begin position="13"/>
        <end position="36"/>
    </location>
</feature>
<dbReference type="InterPro" id="IPR042767">
    <property type="entry name" value="Nek9_STKc"/>
</dbReference>
<evidence type="ECO:0000313" key="28">
    <source>
        <dbReference type="Proteomes" id="UP000694549"/>
    </source>
</evidence>
<feature type="compositionally biased region" description="Low complexity" evidence="25">
    <location>
        <begin position="13"/>
        <end position="25"/>
    </location>
</feature>
<dbReference type="EC" id="2.7.11.1" evidence="4"/>
<dbReference type="FunFam" id="3.30.200.20:FF:000097">
    <property type="entry name" value="Probable serine/threonine-protein kinase nek1"/>
    <property type="match status" value="1"/>
</dbReference>
<keyword evidence="15" id="KW-0067">ATP-binding</keyword>
<evidence type="ECO:0000256" key="21">
    <source>
        <dbReference type="ARBA" id="ARBA00067736"/>
    </source>
</evidence>
<comment type="catalytic activity">
    <reaction evidence="20">
        <text>L-seryl-[protein] + ATP = O-phospho-L-seryl-[protein] + ADP + H(+)</text>
        <dbReference type="Rhea" id="RHEA:17989"/>
        <dbReference type="Rhea" id="RHEA-COMP:9863"/>
        <dbReference type="Rhea" id="RHEA-COMP:11604"/>
        <dbReference type="ChEBI" id="CHEBI:15378"/>
        <dbReference type="ChEBI" id="CHEBI:29999"/>
        <dbReference type="ChEBI" id="CHEBI:30616"/>
        <dbReference type="ChEBI" id="CHEBI:83421"/>
        <dbReference type="ChEBI" id="CHEBI:456216"/>
        <dbReference type="EC" id="2.7.11.1"/>
    </reaction>
    <physiologicalReaction direction="left-to-right" evidence="20">
        <dbReference type="Rhea" id="RHEA:17990"/>
    </physiologicalReaction>
</comment>
<dbReference type="Gene3D" id="3.30.200.20">
    <property type="entry name" value="Phosphorylase Kinase, domain 1"/>
    <property type="match status" value="1"/>
</dbReference>
<name>A0A8B9UHM0_9AVES</name>
<dbReference type="PRINTS" id="PR00633">
    <property type="entry name" value="RCCNDNSATION"/>
</dbReference>
<dbReference type="SUPFAM" id="SSF50985">
    <property type="entry name" value="RCC1/BLIP-II"/>
    <property type="match status" value="1"/>
</dbReference>
<feature type="repeat" description="RCC1" evidence="24">
    <location>
        <begin position="596"/>
        <end position="648"/>
    </location>
</feature>
<feature type="repeat" description="RCC1" evidence="24">
    <location>
        <begin position="368"/>
        <end position="424"/>
    </location>
</feature>
<keyword evidence="6" id="KW-0723">Serine/threonine-protein kinase</keyword>
<dbReference type="InterPro" id="IPR008271">
    <property type="entry name" value="Ser/Thr_kinase_AS"/>
</dbReference>
<reference evidence="27" key="2">
    <citation type="submission" date="2025-09" db="UniProtKB">
        <authorList>
            <consortium name="Ensembl"/>
        </authorList>
    </citation>
    <scope>IDENTIFICATION</scope>
</reference>
<comment type="catalytic activity">
    <reaction evidence="19">
        <text>L-threonyl-[protein] + ATP = O-phospho-L-threonyl-[protein] + ADP + H(+)</text>
        <dbReference type="Rhea" id="RHEA:46608"/>
        <dbReference type="Rhea" id="RHEA-COMP:11060"/>
        <dbReference type="Rhea" id="RHEA-COMP:11605"/>
        <dbReference type="ChEBI" id="CHEBI:15378"/>
        <dbReference type="ChEBI" id="CHEBI:30013"/>
        <dbReference type="ChEBI" id="CHEBI:30616"/>
        <dbReference type="ChEBI" id="CHEBI:61977"/>
        <dbReference type="ChEBI" id="CHEBI:456216"/>
        <dbReference type="EC" id="2.7.11.1"/>
    </reaction>
    <physiologicalReaction direction="left-to-right" evidence="19">
        <dbReference type="Rhea" id="RHEA:46609"/>
    </physiologicalReaction>
</comment>
<keyword evidence="8" id="KW-0132">Cell division</keyword>
<dbReference type="PROSITE" id="PS00108">
    <property type="entry name" value="PROTEIN_KINASE_ST"/>
    <property type="match status" value="1"/>
</dbReference>
<dbReference type="PANTHER" id="PTHR44535">
    <property type="entry name" value="PROTEIN CBG16200"/>
    <property type="match status" value="1"/>
</dbReference>
<keyword evidence="16" id="KW-0460">Magnesium</keyword>
<evidence type="ECO:0000259" key="26">
    <source>
        <dbReference type="PROSITE" id="PS50011"/>
    </source>
</evidence>
<dbReference type="Gene3D" id="2.130.10.30">
    <property type="entry name" value="Regulator of chromosome condensation 1/beta-lactamase-inhibitor protein II"/>
    <property type="match status" value="2"/>
</dbReference>
<evidence type="ECO:0000256" key="12">
    <source>
        <dbReference type="ARBA" id="ARBA00022741"/>
    </source>
</evidence>
<evidence type="ECO:0000256" key="11">
    <source>
        <dbReference type="ARBA" id="ARBA00022737"/>
    </source>
</evidence>
<dbReference type="Pfam" id="PF00069">
    <property type="entry name" value="Pkinase"/>
    <property type="match status" value="1"/>
</dbReference>
<evidence type="ECO:0000256" key="2">
    <source>
        <dbReference type="ARBA" id="ARBA00004496"/>
    </source>
</evidence>
<keyword evidence="12" id="KW-0547">Nucleotide-binding</keyword>
<dbReference type="Pfam" id="PF25390">
    <property type="entry name" value="WD40_RLD"/>
    <property type="match status" value="1"/>
</dbReference>
<evidence type="ECO:0000256" key="10">
    <source>
        <dbReference type="ARBA" id="ARBA00022723"/>
    </source>
</evidence>